<feature type="region of interest" description="Disordered" evidence="2">
    <location>
        <begin position="33"/>
        <end position="88"/>
    </location>
</feature>
<protein>
    <submittedName>
        <fullName evidence="3">Uncharacterized protein</fullName>
    </submittedName>
</protein>
<dbReference type="RefSeq" id="XP_002110339.1">
    <property type="nucleotide sequence ID" value="XM_002110303.1"/>
</dbReference>
<keyword evidence="1" id="KW-0175">Coiled coil</keyword>
<evidence type="ECO:0000313" key="3">
    <source>
        <dbReference type="EMBL" id="EDV26343.1"/>
    </source>
</evidence>
<feature type="region of interest" description="Disordered" evidence="2">
    <location>
        <begin position="473"/>
        <end position="504"/>
    </location>
</feature>
<dbReference type="Proteomes" id="UP000009022">
    <property type="component" value="Unassembled WGS sequence"/>
</dbReference>
<feature type="region of interest" description="Disordered" evidence="2">
    <location>
        <begin position="146"/>
        <end position="178"/>
    </location>
</feature>
<name>B3RRG8_TRIAD</name>
<evidence type="ECO:0000256" key="2">
    <source>
        <dbReference type="SAM" id="MobiDB-lite"/>
    </source>
</evidence>
<proteinExistence type="predicted"/>
<dbReference type="InParanoid" id="B3RRG8"/>
<dbReference type="GeneID" id="6752082"/>
<dbReference type="HOGENOM" id="CLU_464095_0_0_1"/>
<feature type="coiled-coil region" evidence="1">
    <location>
        <begin position="190"/>
        <end position="393"/>
    </location>
</feature>
<dbReference type="OrthoDB" id="10013155at2759"/>
<dbReference type="EMBL" id="DS985243">
    <property type="protein sequence ID" value="EDV26343.1"/>
    <property type="molecule type" value="Genomic_DNA"/>
</dbReference>
<accession>B3RRG8</accession>
<feature type="compositionally biased region" description="Basic and acidic residues" evidence="2">
    <location>
        <begin position="150"/>
        <end position="172"/>
    </location>
</feature>
<dbReference type="STRING" id="10228.B3RRG8"/>
<reference evidence="3 4" key="1">
    <citation type="journal article" date="2008" name="Nature">
        <title>The Trichoplax genome and the nature of placozoans.</title>
        <authorList>
            <person name="Srivastava M."/>
            <person name="Begovic E."/>
            <person name="Chapman J."/>
            <person name="Putnam N.H."/>
            <person name="Hellsten U."/>
            <person name="Kawashima T."/>
            <person name="Kuo A."/>
            <person name="Mitros T."/>
            <person name="Salamov A."/>
            <person name="Carpenter M.L."/>
            <person name="Signorovitch A.Y."/>
            <person name="Moreno M.A."/>
            <person name="Kamm K."/>
            <person name="Grimwood J."/>
            <person name="Schmutz J."/>
            <person name="Shapiro H."/>
            <person name="Grigoriev I.V."/>
            <person name="Buss L.W."/>
            <person name="Schierwater B."/>
            <person name="Dellaporta S.L."/>
            <person name="Rokhsar D.S."/>
        </authorList>
    </citation>
    <scope>NUCLEOTIDE SEQUENCE [LARGE SCALE GENOMIC DNA]</scope>
    <source>
        <strain evidence="3 4">Grell-BS-1999</strain>
    </source>
</reference>
<dbReference type="InterPro" id="IPR026674">
    <property type="entry name" value="FLACC1"/>
</dbReference>
<keyword evidence="4" id="KW-1185">Reference proteome</keyword>
<dbReference type="KEGG" id="tad:TRIADDRAFT_54232"/>
<feature type="region of interest" description="Disordered" evidence="2">
    <location>
        <begin position="520"/>
        <end position="588"/>
    </location>
</feature>
<dbReference type="PANTHER" id="PTHR21707">
    <property type="entry name" value="FLAGELLUM-ASSOCIATED COILED-COIL DOMAIN-CONTAINING PROTEIN 1"/>
    <property type="match status" value="1"/>
</dbReference>
<dbReference type="PANTHER" id="PTHR21707:SF42">
    <property type="entry name" value="FLAGELLUM-ASSOCIATED COILED-COIL DOMAIN-CONTAINING PROTEIN 1"/>
    <property type="match status" value="1"/>
</dbReference>
<dbReference type="CTD" id="6752082"/>
<feature type="compositionally biased region" description="Polar residues" evidence="2">
    <location>
        <begin position="42"/>
        <end position="58"/>
    </location>
</feature>
<evidence type="ECO:0000256" key="1">
    <source>
        <dbReference type="SAM" id="Coils"/>
    </source>
</evidence>
<dbReference type="OMA" id="RCERLDQ"/>
<feature type="compositionally biased region" description="Polar residues" evidence="2">
    <location>
        <begin position="540"/>
        <end position="562"/>
    </location>
</feature>
<organism evidence="3 4">
    <name type="scientific">Trichoplax adhaerens</name>
    <name type="common">Trichoplax reptans</name>
    <dbReference type="NCBI Taxonomy" id="10228"/>
    <lineage>
        <taxon>Eukaryota</taxon>
        <taxon>Metazoa</taxon>
        <taxon>Placozoa</taxon>
        <taxon>Uniplacotomia</taxon>
        <taxon>Trichoplacea</taxon>
        <taxon>Trichoplacidae</taxon>
        <taxon>Trichoplax</taxon>
    </lineage>
</organism>
<sequence length="588" mass="67650">MASNVVVEPPQVLSISGMGSKSPIISKSILLNSSDKGRARPSTASSRVTFGEDQTITIPSRPHTAKAQCRRFAESPVRRPLSSTYPRKRQINYPQFNKTVIGKGYTLSKEDRYWKFTIDSNKFFGKSEPQERKSFRSLSAQPKYFYNSSDLKDDRDSPTDIPVTDRKEERKSSPVTSARQYTSHVSFIENEKLMIELQEQVSELNLLLEQERRTRDVQLEEAQLRLDEVKSKLKLEHEDDILVLKLQSEKTLQTVQEQHIKEMDDLEKTLKEEIESIKSERQFLQAAFDSYKTQISIEMDEKWTKREIELKQHERQTVERELARQKEELTKEKRTELATLARQGKMELEAVRHDHKAELEDTENEGLKLHSKLREAEDQIFKLRSQVVESRTKLKGYEDNFQEKVIEVEEKFKQKIHTLMADNTLVRKRLMEKCDELVRLKTDSEQKQETSRSYARKTLQAVIHARNKAALSLVSQDTKKDPSVAKAAKQSRRRRSSMPVTPLEQQISVFKAKMKSTSKLQESIALSEDSDSDAPYRSETAASYDSPLKSSSTGARNIQSAGSPIPATLRRKARRPSLQVSVLKPDSS</sequence>
<gene>
    <name evidence="3" type="ORF">TRIADDRAFT_54232</name>
</gene>
<dbReference type="eggNOG" id="ENOG502R2KT">
    <property type="taxonomic scope" value="Eukaryota"/>
</dbReference>
<dbReference type="PhylomeDB" id="B3RRG8"/>
<dbReference type="AlphaFoldDB" id="B3RRG8"/>
<dbReference type="GO" id="GO:0005737">
    <property type="term" value="C:cytoplasm"/>
    <property type="evidence" value="ECO:0000318"/>
    <property type="project" value="GO_Central"/>
</dbReference>
<dbReference type="FunCoup" id="B3RRG8">
    <property type="interactions" value="3"/>
</dbReference>
<evidence type="ECO:0000313" key="4">
    <source>
        <dbReference type="Proteomes" id="UP000009022"/>
    </source>
</evidence>